<comment type="caution">
    <text evidence="1">The sequence shown here is derived from an EMBL/GenBank/DDBJ whole genome shotgun (WGS) entry which is preliminary data.</text>
</comment>
<organism evidence="1 2">
    <name type="scientific">Brassica cretica</name>
    <name type="common">Mustard</name>
    <dbReference type="NCBI Taxonomy" id="69181"/>
    <lineage>
        <taxon>Eukaryota</taxon>
        <taxon>Viridiplantae</taxon>
        <taxon>Streptophyta</taxon>
        <taxon>Embryophyta</taxon>
        <taxon>Tracheophyta</taxon>
        <taxon>Spermatophyta</taxon>
        <taxon>Magnoliopsida</taxon>
        <taxon>eudicotyledons</taxon>
        <taxon>Gunneridae</taxon>
        <taxon>Pentapetalae</taxon>
        <taxon>rosids</taxon>
        <taxon>malvids</taxon>
        <taxon>Brassicales</taxon>
        <taxon>Brassicaceae</taxon>
        <taxon>Brassiceae</taxon>
        <taxon>Brassica</taxon>
    </lineage>
</organism>
<protein>
    <submittedName>
        <fullName evidence="1">Uncharacterized protein</fullName>
    </submittedName>
</protein>
<accession>A0A8S9JDC6</accession>
<sequence>MMSLPPPLHQRNLTLQAWQSTLYWLWTERNARLHSNTFRSVDQLFKLIDRQLRNKLQSFREENPARSSLMMQSWLRFS</sequence>
<reference evidence="1" key="1">
    <citation type="submission" date="2019-12" db="EMBL/GenBank/DDBJ databases">
        <title>Genome sequencing and annotation of Brassica cretica.</title>
        <authorList>
            <person name="Studholme D.J."/>
            <person name="Sarris P.F."/>
        </authorList>
    </citation>
    <scope>NUCLEOTIDE SEQUENCE</scope>
    <source>
        <strain evidence="1">PFS-001/15</strain>
        <tissue evidence="1">Leaf</tissue>
    </source>
</reference>
<dbReference type="EMBL" id="QGKW02001660">
    <property type="protein sequence ID" value="KAF2579679.1"/>
    <property type="molecule type" value="Genomic_DNA"/>
</dbReference>
<dbReference type="Proteomes" id="UP000712281">
    <property type="component" value="Unassembled WGS sequence"/>
</dbReference>
<name>A0A8S9JDC6_BRACR</name>
<proteinExistence type="predicted"/>
<evidence type="ECO:0000313" key="1">
    <source>
        <dbReference type="EMBL" id="KAF2579679.1"/>
    </source>
</evidence>
<evidence type="ECO:0000313" key="2">
    <source>
        <dbReference type="Proteomes" id="UP000712281"/>
    </source>
</evidence>
<dbReference type="AlphaFoldDB" id="A0A8S9JDC6"/>
<gene>
    <name evidence="1" type="ORF">F2Q68_00001429</name>
</gene>